<gene>
    <name evidence="1" type="ORF">V1517DRAFT_334153</name>
</gene>
<accession>A0ACC3TCU4</accession>
<name>A0ACC3TCU4_9ASCO</name>
<keyword evidence="2" id="KW-1185">Reference proteome</keyword>
<dbReference type="Proteomes" id="UP001489719">
    <property type="component" value="Unassembled WGS sequence"/>
</dbReference>
<reference evidence="2" key="1">
    <citation type="journal article" date="2024" name="Front. Bioeng. Biotechnol.">
        <title>Genome-scale model development and genomic sequencing of the oleaginous clade Lipomyces.</title>
        <authorList>
            <person name="Czajka J.J."/>
            <person name="Han Y."/>
            <person name="Kim J."/>
            <person name="Mondo S.J."/>
            <person name="Hofstad B.A."/>
            <person name="Robles A."/>
            <person name="Haridas S."/>
            <person name="Riley R."/>
            <person name="LaButti K."/>
            <person name="Pangilinan J."/>
            <person name="Andreopoulos W."/>
            <person name="Lipzen A."/>
            <person name="Yan J."/>
            <person name="Wang M."/>
            <person name="Ng V."/>
            <person name="Grigoriev I.V."/>
            <person name="Spatafora J.W."/>
            <person name="Magnuson J.K."/>
            <person name="Baker S.E."/>
            <person name="Pomraning K.R."/>
        </authorList>
    </citation>
    <scope>NUCLEOTIDE SEQUENCE [LARGE SCALE GENOMIC DNA]</scope>
    <source>
        <strain evidence="2">CBS 10300</strain>
    </source>
</reference>
<evidence type="ECO:0000313" key="1">
    <source>
        <dbReference type="EMBL" id="KAK9318939.1"/>
    </source>
</evidence>
<sequence length="264" mass="30463">MSVSRSADRNVHFFDSLRPTEPLGGLYLNPSVTRRKFLRMLESIIDPDCHYSVWLRGTEAPLMPTDVPLEQGNYDIVSDSPGGIISLTDERCITRAYTRTNSRRDRRFRDQVRARDGKCVITGNVNLTAHRNYWSGFEAVHIFPLSHEEFFKTLNYPQLITIRSGEADTGINSCQNGLLMQSNIHQQFESFGFGIDPDDGYKITCFMEDTFRLDERTLDLVCRDPADERSVRDELLRWHFRQAILANMKGNGEPVFLIFQMEQI</sequence>
<protein>
    <submittedName>
        <fullName evidence="1">Uncharacterized protein</fullName>
    </submittedName>
</protein>
<comment type="caution">
    <text evidence="1">The sequence shown here is derived from an EMBL/GenBank/DDBJ whole genome shotgun (WGS) entry which is preliminary data.</text>
</comment>
<proteinExistence type="predicted"/>
<evidence type="ECO:0000313" key="2">
    <source>
        <dbReference type="Proteomes" id="UP001489719"/>
    </source>
</evidence>
<dbReference type="EMBL" id="MU970261">
    <property type="protein sequence ID" value="KAK9318939.1"/>
    <property type="molecule type" value="Genomic_DNA"/>
</dbReference>
<organism evidence="1 2">
    <name type="scientific">Lipomyces orientalis</name>
    <dbReference type="NCBI Taxonomy" id="1233043"/>
    <lineage>
        <taxon>Eukaryota</taxon>
        <taxon>Fungi</taxon>
        <taxon>Dikarya</taxon>
        <taxon>Ascomycota</taxon>
        <taxon>Saccharomycotina</taxon>
        <taxon>Lipomycetes</taxon>
        <taxon>Lipomycetales</taxon>
        <taxon>Lipomycetaceae</taxon>
        <taxon>Lipomyces</taxon>
    </lineage>
</organism>